<dbReference type="Pfam" id="PF00119">
    <property type="entry name" value="ATP-synt_A"/>
    <property type="match status" value="1"/>
</dbReference>
<comment type="caution">
    <text evidence="13">The sequence shown here is derived from an EMBL/GenBank/DDBJ whole genome shotgun (WGS) entry which is preliminary data.</text>
</comment>
<keyword evidence="7 11" id="KW-1133">Transmembrane helix</keyword>
<sequence>MDPMHQFEVQPIIELPALAGIDTSFTNSSLWMVLAVGLSGMFMLMASSRTALVPGRLQLMGEMAYGFVANMIKENVGTEGMRFFPFIFSLFLFILFCNMLGMLPYSFTVTSHLIVTFALAAVVFVMVTAVGFIRHGIGFLKLFVPSGIPVVMVPLLVIIEVISYLTRPVSLSVRLFGNMMAGHTMLKIFGGFVVGLSSAGLVPLAIAPFALMVALTGLELLIAGLQAYVFTILTCIYLNEAIHMDH</sequence>
<dbReference type="AlphaFoldDB" id="A0A937HM18"/>
<evidence type="ECO:0000256" key="6">
    <source>
        <dbReference type="ARBA" id="ARBA00022781"/>
    </source>
</evidence>
<comment type="subcellular location">
    <subcellularLocation>
        <location evidence="11 12">Cell membrane</location>
        <topology evidence="11 12">Multi-pass membrane protein</topology>
    </subcellularLocation>
    <subcellularLocation>
        <location evidence="1">Membrane</location>
        <topology evidence="1">Multi-pass membrane protein</topology>
    </subcellularLocation>
</comment>
<dbReference type="GO" id="GO:0046933">
    <property type="term" value="F:proton-transporting ATP synthase activity, rotational mechanism"/>
    <property type="evidence" value="ECO:0007669"/>
    <property type="project" value="UniProtKB-UniRule"/>
</dbReference>
<dbReference type="Gene3D" id="1.20.120.220">
    <property type="entry name" value="ATP synthase, F0 complex, subunit A"/>
    <property type="match status" value="1"/>
</dbReference>
<keyword evidence="6 11" id="KW-0375">Hydrogen ion transport</keyword>
<evidence type="ECO:0000256" key="12">
    <source>
        <dbReference type="RuleBase" id="RU000483"/>
    </source>
</evidence>
<dbReference type="NCBIfam" id="TIGR01131">
    <property type="entry name" value="ATP_synt_6_or_A"/>
    <property type="match status" value="1"/>
</dbReference>
<dbReference type="PANTHER" id="PTHR11410">
    <property type="entry name" value="ATP SYNTHASE SUBUNIT A"/>
    <property type="match status" value="1"/>
</dbReference>
<keyword evidence="4 11" id="KW-0138">CF(0)</keyword>
<keyword evidence="8 11" id="KW-0406">Ion transport</keyword>
<dbReference type="NCBIfam" id="NF004482">
    <property type="entry name" value="PRK05815.2-4"/>
    <property type="match status" value="1"/>
</dbReference>
<dbReference type="InterPro" id="IPR023011">
    <property type="entry name" value="ATP_synth_F0_asu_AS"/>
</dbReference>
<evidence type="ECO:0000256" key="4">
    <source>
        <dbReference type="ARBA" id="ARBA00022547"/>
    </source>
</evidence>
<evidence type="ECO:0000256" key="3">
    <source>
        <dbReference type="ARBA" id="ARBA00022448"/>
    </source>
</evidence>
<gene>
    <name evidence="11" type="primary">atpB</name>
    <name evidence="13" type="ORF">ISQ19_00840</name>
</gene>
<evidence type="ECO:0000256" key="2">
    <source>
        <dbReference type="ARBA" id="ARBA00006810"/>
    </source>
</evidence>
<feature type="transmembrane region" description="Helical" evidence="11">
    <location>
        <begin position="142"/>
        <end position="165"/>
    </location>
</feature>
<evidence type="ECO:0000256" key="10">
    <source>
        <dbReference type="ARBA" id="ARBA00023310"/>
    </source>
</evidence>
<dbReference type="HAMAP" id="MF_01393">
    <property type="entry name" value="ATP_synth_a_bact"/>
    <property type="match status" value="1"/>
</dbReference>
<feature type="transmembrane region" description="Helical" evidence="11">
    <location>
        <begin position="28"/>
        <end position="46"/>
    </location>
</feature>
<feature type="transmembrane region" description="Helical" evidence="11">
    <location>
        <begin position="83"/>
        <end position="107"/>
    </location>
</feature>
<dbReference type="FunFam" id="1.20.120.220:FF:000003">
    <property type="entry name" value="ATP synthase subunit a"/>
    <property type="match status" value="1"/>
</dbReference>
<dbReference type="InterPro" id="IPR000568">
    <property type="entry name" value="ATP_synth_F0_asu"/>
</dbReference>
<feature type="transmembrane region" description="Helical" evidence="11">
    <location>
        <begin position="185"/>
        <end position="213"/>
    </location>
</feature>
<feature type="transmembrane region" description="Helical" evidence="11">
    <location>
        <begin position="113"/>
        <end position="133"/>
    </location>
</feature>
<keyword evidence="5 11" id="KW-0812">Transmembrane</keyword>
<evidence type="ECO:0000256" key="1">
    <source>
        <dbReference type="ARBA" id="ARBA00004141"/>
    </source>
</evidence>
<evidence type="ECO:0000313" key="13">
    <source>
        <dbReference type="EMBL" id="MBL6761226.1"/>
    </source>
</evidence>
<comment type="function">
    <text evidence="11 12">Key component of the proton channel; it plays a direct role in the translocation of protons across the membrane.</text>
</comment>
<proteinExistence type="inferred from homology"/>
<evidence type="ECO:0000256" key="7">
    <source>
        <dbReference type="ARBA" id="ARBA00022989"/>
    </source>
</evidence>
<evidence type="ECO:0000256" key="9">
    <source>
        <dbReference type="ARBA" id="ARBA00023136"/>
    </source>
</evidence>
<evidence type="ECO:0000256" key="11">
    <source>
        <dbReference type="HAMAP-Rule" id="MF_01393"/>
    </source>
</evidence>
<reference evidence="13" key="1">
    <citation type="submission" date="2020-10" db="EMBL/GenBank/DDBJ databases">
        <title>Microbiome of the Black Sea water column analyzed by genome centric metagenomics.</title>
        <authorList>
            <person name="Cabello-Yeves P.J."/>
            <person name="Callieri C."/>
            <person name="Picazo A."/>
            <person name="Mehrshad M."/>
            <person name="Haro-Moreno J.M."/>
            <person name="Roda-Garcia J."/>
            <person name="Dzembekova N."/>
            <person name="Slabakova V."/>
            <person name="Slabakova N."/>
            <person name="Moncheva S."/>
            <person name="Rodriguez-Valera F."/>
        </authorList>
    </citation>
    <scope>NUCLEOTIDE SEQUENCE</scope>
    <source>
        <strain evidence="13">BS307-5m-G5</strain>
    </source>
</reference>
<evidence type="ECO:0000256" key="5">
    <source>
        <dbReference type="ARBA" id="ARBA00022692"/>
    </source>
</evidence>
<dbReference type="Proteomes" id="UP000785783">
    <property type="component" value="Unassembled WGS sequence"/>
</dbReference>
<protein>
    <recommendedName>
        <fullName evidence="11 12">ATP synthase subunit a</fullName>
    </recommendedName>
    <alternativeName>
        <fullName evidence="11">ATP synthase F0 sector subunit a</fullName>
    </alternativeName>
    <alternativeName>
        <fullName evidence="11">F-ATPase subunit 6</fullName>
    </alternativeName>
</protein>
<name>A0A937HM18_9PROT</name>
<feature type="transmembrane region" description="Helical" evidence="11">
    <location>
        <begin position="220"/>
        <end position="239"/>
    </location>
</feature>
<dbReference type="InterPro" id="IPR035908">
    <property type="entry name" value="F0_ATP_A_sf"/>
</dbReference>
<dbReference type="PROSITE" id="PS00449">
    <property type="entry name" value="ATPASE_A"/>
    <property type="match status" value="1"/>
</dbReference>
<dbReference type="GO" id="GO:0045259">
    <property type="term" value="C:proton-transporting ATP synthase complex"/>
    <property type="evidence" value="ECO:0007669"/>
    <property type="project" value="UniProtKB-KW"/>
</dbReference>
<keyword evidence="3 11" id="KW-0813">Transport</keyword>
<organism evidence="13 14">
    <name type="scientific">PS1 clade bacterium</name>
    <dbReference type="NCBI Taxonomy" id="2175152"/>
    <lineage>
        <taxon>Bacteria</taxon>
        <taxon>Pseudomonadati</taxon>
        <taxon>Pseudomonadota</taxon>
        <taxon>Alphaproteobacteria</taxon>
        <taxon>PS1 clade</taxon>
    </lineage>
</organism>
<dbReference type="InterPro" id="IPR045083">
    <property type="entry name" value="ATP_synth_F0_asu_bact/mt"/>
</dbReference>
<dbReference type="CDD" id="cd00310">
    <property type="entry name" value="ATP-synt_Fo_a_6"/>
    <property type="match status" value="1"/>
</dbReference>
<dbReference type="PRINTS" id="PR00123">
    <property type="entry name" value="ATPASEA"/>
</dbReference>
<evidence type="ECO:0000313" key="14">
    <source>
        <dbReference type="Proteomes" id="UP000785783"/>
    </source>
</evidence>
<dbReference type="SUPFAM" id="SSF81336">
    <property type="entry name" value="F1F0 ATP synthase subunit A"/>
    <property type="match status" value="1"/>
</dbReference>
<evidence type="ECO:0000256" key="8">
    <source>
        <dbReference type="ARBA" id="ARBA00023065"/>
    </source>
</evidence>
<dbReference type="PANTHER" id="PTHR11410:SF0">
    <property type="entry name" value="ATP SYNTHASE SUBUNIT A"/>
    <property type="match status" value="1"/>
</dbReference>
<accession>A0A937HM18</accession>
<keyword evidence="9 11" id="KW-0472">Membrane</keyword>
<dbReference type="GO" id="GO:0005886">
    <property type="term" value="C:plasma membrane"/>
    <property type="evidence" value="ECO:0007669"/>
    <property type="project" value="UniProtKB-SubCell"/>
</dbReference>
<comment type="similarity">
    <text evidence="2 11 12">Belongs to the ATPase A chain family.</text>
</comment>
<keyword evidence="11" id="KW-1003">Cell membrane</keyword>
<keyword evidence="10 11" id="KW-0066">ATP synthesis</keyword>
<dbReference type="EMBL" id="JADHOK010000005">
    <property type="protein sequence ID" value="MBL6761226.1"/>
    <property type="molecule type" value="Genomic_DNA"/>
</dbReference>